<keyword evidence="4" id="KW-0970">Cilium biogenesis/degradation</keyword>
<comment type="subcellular location">
    <subcellularLocation>
        <location evidence="1">Cell projection</location>
        <location evidence="1">Cilium</location>
    </subcellularLocation>
</comment>
<keyword evidence="5" id="KW-0802">TPR repeat</keyword>
<dbReference type="PANTHER" id="PTHR20931:SF0">
    <property type="entry name" value="TETRATRICOPEPTIDE REPEAT PROTEIN 30"/>
    <property type="match status" value="1"/>
</dbReference>
<evidence type="ECO:0000256" key="2">
    <source>
        <dbReference type="ARBA" id="ARBA00009522"/>
    </source>
</evidence>
<keyword evidence="6" id="KW-0969">Cilium</keyword>
<dbReference type="PANTHER" id="PTHR20931">
    <property type="entry name" value="TETRATRICOPEPTIDE REPEAT PROTEIN 30"/>
    <property type="match status" value="1"/>
</dbReference>
<organism evidence="9 10">
    <name type="scientific">Paratrimastix pyriformis</name>
    <dbReference type="NCBI Taxonomy" id="342808"/>
    <lineage>
        <taxon>Eukaryota</taxon>
        <taxon>Metamonada</taxon>
        <taxon>Preaxostyla</taxon>
        <taxon>Paratrimastigidae</taxon>
        <taxon>Paratrimastix</taxon>
    </lineage>
</organism>
<dbReference type="InterPro" id="IPR019734">
    <property type="entry name" value="TPR_rpt"/>
</dbReference>
<evidence type="ECO:0000256" key="7">
    <source>
        <dbReference type="ARBA" id="ARBA00023273"/>
    </source>
</evidence>
<reference evidence="9" key="1">
    <citation type="journal article" date="2022" name="bioRxiv">
        <title>Genomics of Preaxostyla Flagellates Illuminates Evolutionary Transitions and the Path Towards Mitochondrial Loss.</title>
        <authorList>
            <person name="Novak L.V.F."/>
            <person name="Treitli S.C."/>
            <person name="Pyrih J."/>
            <person name="Halakuc P."/>
            <person name="Pipaliya S.V."/>
            <person name="Vacek V."/>
            <person name="Brzon O."/>
            <person name="Soukal P."/>
            <person name="Eme L."/>
            <person name="Dacks J.B."/>
            <person name="Karnkowska A."/>
            <person name="Elias M."/>
            <person name="Hampl V."/>
        </authorList>
    </citation>
    <scope>NUCLEOTIDE SEQUENCE</scope>
    <source>
        <strain evidence="9">RCP-MX</strain>
    </source>
</reference>
<evidence type="ECO:0000256" key="4">
    <source>
        <dbReference type="ARBA" id="ARBA00022794"/>
    </source>
</evidence>
<dbReference type="Proteomes" id="UP001141327">
    <property type="component" value="Unassembled WGS sequence"/>
</dbReference>
<gene>
    <name evidence="9" type="ORF">PAPYR_3012</name>
</gene>
<dbReference type="SUPFAM" id="SSF48452">
    <property type="entry name" value="TPR-like"/>
    <property type="match status" value="2"/>
</dbReference>
<evidence type="ECO:0000256" key="3">
    <source>
        <dbReference type="ARBA" id="ARBA00022737"/>
    </source>
</evidence>
<evidence type="ECO:0000256" key="1">
    <source>
        <dbReference type="ARBA" id="ARBA00004138"/>
    </source>
</evidence>
<dbReference type="InterPro" id="IPR039941">
    <property type="entry name" value="TT30"/>
</dbReference>
<feature type="region of interest" description="Disordered" evidence="8">
    <location>
        <begin position="517"/>
        <end position="536"/>
    </location>
</feature>
<keyword evidence="10" id="KW-1185">Reference proteome</keyword>
<feature type="compositionally biased region" description="Pro residues" evidence="8">
    <location>
        <begin position="523"/>
        <end position="535"/>
    </location>
</feature>
<accession>A0ABQ8UNL4</accession>
<evidence type="ECO:0000313" key="9">
    <source>
        <dbReference type="EMBL" id="KAJ4460769.1"/>
    </source>
</evidence>
<keyword evidence="3" id="KW-0677">Repeat</keyword>
<dbReference type="SMART" id="SM00028">
    <property type="entry name" value="TPR"/>
    <property type="match status" value="4"/>
</dbReference>
<sequence>MMSTITQIPEGNITKTVYSLIRDRKFGEAIRLLSGFLQTFPKDRGALSLLGFCHYQVEDFESAAPIYEQLARLFPQVDEYKTYYAQSLWKAGQYQDAEKACKTNDNPQFSHTMMKMQGLIKYEQDELAACQDILEGCVRDDPDVMITQAGLLFKEEKFDDAAKKFIDAINTVGYQADLAYNVALCNYRQKQYAIALKYISDVIDRGIKEHPVDRAREALSEMPPRSEEELDPVTLHNQALMGMEADPEGGFTKLNYLLTNPPFPPETFANLLVLYCKHENYDAAGELMAANGMLVAKLPPELREFLEAVIVQQTSPEEAYRKFDLLATRRIEEVRRLAKTLQDVKARQEEAAALVLKDFDAALEGYIPIFMAQAKIYWDLKNFNQALKLFKQSADFCSDNETWKLNLAHVYFMLEQYREAIRYYDPFVDKKLDNLLEVTPIILANLCVAHIMNNRNESAEDLMRKIEREEERAVFQDPEKRLYHHCIVNLVIGTLYCSKSNFEFGISRIMKSLEPYPKKARPGPCPGPGPGPAPSPALARAPAMGWMMMCLNPDTWYYAKRCFAALAENLAKHEVLAFLDAADSFGATISASATSPGPVVEGDGTATIAQEARALKRIFLRLR</sequence>
<comment type="caution">
    <text evidence="9">The sequence shown here is derived from an EMBL/GenBank/DDBJ whole genome shotgun (WGS) entry which is preliminary data.</text>
</comment>
<keyword evidence="7" id="KW-0966">Cell projection</keyword>
<evidence type="ECO:0000256" key="8">
    <source>
        <dbReference type="SAM" id="MobiDB-lite"/>
    </source>
</evidence>
<dbReference type="Gene3D" id="1.25.40.10">
    <property type="entry name" value="Tetratricopeptide repeat domain"/>
    <property type="match status" value="3"/>
</dbReference>
<name>A0ABQ8UNL4_9EUKA</name>
<proteinExistence type="inferred from homology"/>
<protein>
    <submittedName>
        <fullName evidence="9">Tetratricopeptide repeat protein 30A</fullName>
    </submittedName>
</protein>
<comment type="similarity">
    <text evidence="2">Belongs to the TTC30/dfy-1/fleer family.</text>
</comment>
<dbReference type="Pfam" id="PF13432">
    <property type="entry name" value="TPR_16"/>
    <property type="match status" value="1"/>
</dbReference>
<evidence type="ECO:0000313" key="10">
    <source>
        <dbReference type="Proteomes" id="UP001141327"/>
    </source>
</evidence>
<evidence type="ECO:0000256" key="6">
    <source>
        <dbReference type="ARBA" id="ARBA00023069"/>
    </source>
</evidence>
<dbReference type="EMBL" id="JAPMOS010000011">
    <property type="protein sequence ID" value="KAJ4460769.1"/>
    <property type="molecule type" value="Genomic_DNA"/>
</dbReference>
<dbReference type="InterPro" id="IPR011990">
    <property type="entry name" value="TPR-like_helical_dom_sf"/>
</dbReference>
<evidence type="ECO:0000256" key="5">
    <source>
        <dbReference type="ARBA" id="ARBA00022803"/>
    </source>
</evidence>